<evidence type="ECO:0000256" key="3">
    <source>
        <dbReference type="ARBA" id="ARBA00004314"/>
    </source>
</evidence>
<dbReference type="CDD" id="cd00082">
    <property type="entry name" value="HisKA"/>
    <property type="match status" value="1"/>
</dbReference>
<dbReference type="InterPro" id="IPR005467">
    <property type="entry name" value="His_kinase_dom"/>
</dbReference>
<dbReference type="InterPro" id="IPR003594">
    <property type="entry name" value="HATPase_dom"/>
</dbReference>
<dbReference type="CDD" id="cd00075">
    <property type="entry name" value="HATPase"/>
    <property type="match status" value="1"/>
</dbReference>
<evidence type="ECO:0000313" key="17">
    <source>
        <dbReference type="Proteomes" id="UP000317238"/>
    </source>
</evidence>
<dbReference type="Gene3D" id="3.30.565.10">
    <property type="entry name" value="Histidine kinase-like ATPase, C-terminal domain"/>
    <property type="match status" value="1"/>
</dbReference>
<dbReference type="NCBIfam" id="TIGR00229">
    <property type="entry name" value="sensory_box"/>
    <property type="match status" value="1"/>
</dbReference>
<dbReference type="OrthoDB" id="9813151at2"/>
<protein>
    <recommendedName>
        <fullName evidence="4">histidine kinase</fullName>
        <ecNumber evidence="4">2.7.13.3</ecNumber>
    </recommendedName>
</protein>
<comment type="subcellular location">
    <subcellularLocation>
        <location evidence="2">Cell membrane</location>
    </subcellularLocation>
    <subcellularLocation>
        <location evidence="3">Membrane raft</location>
        <topology evidence="3">Multi-pass membrane protein</topology>
    </subcellularLocation>
</comment>
<dbReference type="InterPro" id="IPR036097">
    <property type="entry name" value="HisK_dim/P_sf"/>
</dbReference>
<feature type="domain" description="Histidine kinase" evidence="14">
    <location>
        <begin position="200"/>
        <end position="418"/>
    </location>
</feature>
<keyword evidence="17" id="KW-1185">Reference proteome</keyword>
<dbReference type="SUPFAM" id="SSF55874">
    <property type="entry name" value="ATPase domain of HSP90 chaperone/DNA topoisomerase II/histidine kinase"/>
    <property type="match status" value="1"/>
</dbReference>
<dbReference type="PROSITE" id="PS50109">
    <property type="entry name" value="HIS_KIN"/>
    <property type="match status" value="1"/>
</dbReference>
<dbReference type="SMART" id="SM00388">
    <property type="entry name" value="HisKA"/>
    <property type="match status" value="1"/>
</dbReference>
<dbReference type="GO" id="GO:0045121">
    <property type="term" value="C:membrane raft"/>
    <property type="evidence" value="ECO:0007669"/>
    <property type="project" value="UniProtKB-SubCell"/>
</dbReference>
<dbReference type="FunFam" id="1.10.287.130:FF:000001">
    <property type="entry name" value="Two-component sensor histidine kinase"/>
    <property type="match status" value="1"/>
</dbReference>
<comment type="catalytic activity">
    <reaction evidence="1">
        <text>ATP + protein L-histidine = ADP + protein N-phospho-L-histidine.</text>
        <dbReference type="EC" id="2.7.13.3"/>
    </reaction>
</comment>
<dbReference type="PRINTS" id="PR00344">
    <property type="entry name" value="BCTRLSENSOR"/>
</dbReference>
<evidence type="ECO:0000256" key="8">
    <source>
        <dbReference type="ARBA" id="ARBA00022741"/>
    </source>
</evidence>
<evidence type="ECO:0000259" key="15">
    <source>
        <dbReference type="PROSITE" id="PS50112"/>
    </source>
</evidence>
<dbReference type="GO" id="GO:0005886">
    <property type="term" value="C:plasma membrane"/>
    <property type="evidence" value="ECO:0007669"/>
    <property type="project" value="UniProtKB-SubCell"/>
</dbReference>
<keyword evidence="5" id="KW-1003">Cell membrane</keyword>
<evidence type="ECO:0000256" key="2">
    <source>
        <dbReference type="ARBA" id="ARBA00004236"/>
    </source>
</evidence>
<keyword evidence="7 16" id="KW-0808">Transferase</keyword>
<dbReference type="InterPro" id="IPR035965">
    <property type="entry name" value="PAS-like_dom_sf"/>
</dbReference>
<evidence type="ECO:0000256" key="9">
    <source>
        <dbReference type="ARBA" id="ARBA00022777"/>
    </source>
</evidence>
<comment type="caution">
    <text evidence="16">The sequence shown here is derived from an EMBL/GenBank/DDBJ whole genome shotgun (WGS) entry which is preliminary data.</text>
</comment>
<reference evidence="16 17" key="1">
    <citation type="submission" date="2019-02" db="EMBL/GenBank/DDBJ databases">
        <title>Deep-cultivation of Planctomycetes and their phenomic and genomic characterization uncovers novel biology.</title>
        <authorList>
            <person name="Wiegand S."/>
            <person name="Jogler M."/>
            <person name="Boedeker C."/>
            <person name="Pinto D."/>
            <person name="Vollmers J."/>
            <person name="Rivas-Marin E."/>
            <person name="Kohn T."/>
            <person name="Peeters S.H."/>
            <person name="Heuer A."/>
            <person name="Rast P."/>
            <person name="Oberbeckmann S."/>
            <person name="Bunk B."/>
            <person name="Jeske O."/>
            <person name="Meyerdierks A."/>
            <person name="Storesund J.E."/>
            <person name="Kallscheuer N."/>
            <person name="Luecker S."/>
            <person name="Lage O.M."/>
            <person name="Pohl T."/>
            <person name="Merkel B.J."/>
            <person name="Hornburger P."/>
            <person name="Mueller R.-W."/>
            <person name="Bruemmer F."/>
            <person name="Labrenz M."/>
            <person name="Spormann A.M."/>
            <person name="Op Den Camp H."/>
            <person name="Overmann J."/>
            <person name="Amann R."/>
            <person name="Jetten M.S.M."/>
            <person name="Mascher T."/>
            <person name="Medema M.H."/>
            <person name="Devos D.P."/>
            <person name="Kaster A.-K."/>
            <person name="Ovreas L."/>
            <person name="Rohde M."/>
            <person name="Galperin M.Y."/>
            <person name="Jogler C."/>
        </authorList>
    </citation>
    <scope>NUCLEOTIDE SEQUENCE [LARGE SCALE GENOMIC DNA]</scope>
    <source>
        <strain evidence="16 17">Pan14r</strain>
    </source>
</reference>
<dbReference type="GO" id="GO:0016036">
    <property type="term" value="P:cellular response to phosphate starvation"/>
    <property type="evidence" value="ECO:0007669"/>
    <property type="project" value="TreeGrafter"/>
</dbReference>
<keyword evidence="9" id="KW-0418">Kinase</keyword>
<proteinExistence type="predicted"/>
<keyword evidence="11" id="KW-0902">Two-component regulatory system</keyword>
<dbReference type="Pfam" id="PF13188">
    <property type="entry name" value="PAS_8"/>
    <property type="match status" value="1"/>
</dbReference>
<dbReference type="Pfam" id="PF02518">
    <property type="entry name" value="HATPase_c"/>
    <property type="match status" value="1"/>
</dbReference>
<dbReference type="Gene3D" id="3.30.450.20">
    <property type="entry name" value="PAS domain"/>
    <property type="match status" value="1"/>
</dbReference>
<dbReference type="PROSITE" id="PS50112">
    <property type="entry name" value="PAS"/>
    <property type="match status" value="1"/>
</dbReference>
<dbReference type="InterPro" id="IPR050351">
    <property type="entry name" value="BphY/WalK/GraS-like"/>
</dbReference>
<keyword evidence="10" id="KW-0067">ATP-binding</keyword>
<evidence type="ECO:0000256" key="10">
    <source>
        <dbReference type="ARBA" id="ARBA00022840"/>
    </source>
</evidence>
<dbReference type="EC" id="2.7.13.3" evidence="4"/>
<dbReference type="CDD" id="cd00130">
    <property type="entry name" value="PAS"/>
    <property type="match status" value="1"/>
</dbReference>
<evidence type="ECO:0000256" key="5">
    <source>
        <dbReference type="ARBA" id="ARBA00022475"/>
    </source>
</evidence>
<evidence type="ECO:0000259" key="14">
    <source>
        <dbReference type="PROSITE" id="PS50109"/>
    </source>
</evidence>
<evidence type="ECO:0000256" key="6">
    <source>
        <dbReference type="ARBA" id="ARBA00022553"/>
    </source>
</evidence>
<dbReference type="GO" id="GO:0005524">
    <property type="term" value="F:ATP binding"/>
    <property type="evidence" value="ECO:0007669"/>
    <property type="project" value="UniProtKB-KW"/>
</dbReference>
<dbReference type="InterPro" id="IPR004358">
    <property type="entry name" value="Sig_transdc_His_kin-like_C"/>
</dbReference>
<evidence type="ECO:0000256" key="11">
    <source>
        <dbReference type="ARBA" id="ARBA00023012"/>
    </source>
</evidence>
<evidence type="ECO:0000256" key="13">
    <source>
        <dbReference type="SAM" id="Coils"/>
    </source>
</evidence>
<sequence>MPSAFLAGLVVWLVASVVLLKSYWLLLPAIGVGCLVYAALLAKFLRIRSDEVESQVDKLARENDSWKERFESLHAQSRQNAMVLAQMSDGVVVIDKDWTILLMNPMAKQLLGLRAEDHHLGRDLRAIARLPEMVSAVEQVFAGELSKRVNIDVSQVGRVRPVSISVGAIESGGEGNLLLAIHDESEARRLESVRREFIANVSHELKTPLAAIKGYAETVELALEDDPDAAVHFMSQIREQCLRLERLVAGMMQLARAQSGQQNLRCASISLAEVVTEAVKTYRPVAAAKNIDLQVAKLDPAIRAYVDREATLTIANNLIGNAVRYTHDGGRVVVDVRGEGPVSWFVVDDTGVGIEPEELNRIFERFYRVEKTREVAGGGTGLGLSIVKNLIAALGGDIRVESRPGVGSRFAVALPAEQGYRCETQRGATPTIKARGVVA</sequence>
<evidence type="ECO:0000256" key="7">
    <source>
        <dbReference type="ARBA" id="ARBA00022679"/>
    </source>
</evidence>
<dbReference type="InterPro" id="IPR003661">
    <property type="entry name" value="HisK_dim/P_dom"/>
</dbReference>
<organism evidence="16 17">
    <name type="scientific">Crateriforma conspicua</name>
    <dbReference type="NCBI Taxonomy" id="2527996"/>
    <lineage>
        <taxon>Bacteria</taxon>
        <taxon>Pseudomonadati</taxon>
        <taxon>Planctomycetota</taxon>
        <taxon>Planctomycetia</taxon>
        <taxon>Planctomycetales</taxon>
        <taxon>Planctomycetaceae</taxon>
        <taxon>Crateriforma</taxon>
    </lineage>
</organism>
<evidence type="ECO:0000256" key="12">
    <source>
        <dbReference type="ARBA" id="ARBA00023136"/>
    </source>
</evidence>
<dbReference type="Pfam" id="PF00512">
    <property type="entry name" value="HisKA"/>
    <property type="match status" value="1"/>
</dbReference>
<dbReference type="InterPro" id="IPR036890">
    <property type="entry name" value="HATPase_C_sf"/>
</dbReference>
<dbReference type="InterPro" id="IPR000014">
    <property type="entry name" value="PAS"/>
</dbReference>
<dbReference type="AlphaFoldDB" id="A0A5C5Y8F5"/>
<keyword evidence="8" id="KW-0547">Nucleotide-binding</keyword>
<evidence type="ECO:0000256" key="1">
    <source>
        <dbReference type="ARBA" id="ARBA00000085"/>
    </source>
</evidence>
<dbReference type="GO" id="GO:0000155">
    <property type="term" value="F:phosphorelay sensor kinase activity"/>
    <property type="evidence" value="ECO:0007669"/>
    <property type="project" value="InterPro"/>
</dbReference>
<evidence type="ECO:0000256" key="4">
    <source>
        <dbReference type="ARBA" id="ARBA00012438"/>
    </source>
</evidence>
<dbReference type="SMART" id="SM00091">
    <property type="entry name" value="PAS"/>
    <property type="match status" value="1"/>
</dbReference>
<evidence type="ECO:0000313" key="16">
    <source>
        <dbReference type="EMBL" id="TWT69632.1"/>
    </source>
</evidence>
<dbReference type="PANTHER" id="PTHR45453:SF1">
    <property type="entry name" value="PHOSPHATE REGULON SENSOR PROTEIN PHOR"/>
    <property type="match status" value="1"/>
</dbReference>
<name>A0A5C5Y8F5_9PLAN</name>
<feature type="domain" description="PAS" evidence="15">
    <location>
        <begin position="76"/>
        <end position="117"/>
    </location>
</feature>
<dbReference type="GO" id="GO:0004721">
    <property type="term" value="F:phosphoprotein phosphatase activity"/>
    <property type="evidence" value="ECO:0007669"/>
    <property type="project" value="TreeGrafter"/>
</dbReference>
<dbReference type="Proteomes" id="UP000317238">
    <property type="component" value="Unassembled WGS sequence"/>
</dbReference>
<dbReference type="PANTHER" id="PTHR45453">
    <property type="entry name" value="PHOSPHATE REGULON SENSOR PROTEIN PHOR"/>
    <property type="match status" value="1"/>
</dbReference>
<dbReference type="Gene3D" id="1.10.287.130">
    <property type="match status" value="1"/>
</dbReference>
<dbReference type="FunFam" id="3.30.565.10:FF:000023">
    <property type="entry name" value="PAS domain-containing sensor histidine kinase"/>
    <property type="match status" value="1"/>
</dbReference>
<dbReference type="SUPFAM" id="SSF55785">
    <property type="entry name" value="PYP-like sensor domain (PAS domain)"/>
    <property type="match status" value="1"/>
</dbReference>
<keyword evidence="13" id="KW-0175">Coiled coil</keyword>
<gene>
    <name evidence="16" type="primary">phoR_1</name>
    <name evidence="16" type="ORF">Pan14r_19210</name>
</gene>
<accession>A0A5C5Y8F5</accession>
<feature type="coiled-coil region" evidence="13">
    <location>
        <begin position="42"/>
        <end position="76"/>
    </location>
</feature>
<keyword evidence="12" id="KW-0472">Membrane</keyword>
<dbReference type="SUPFAM" id="SSF47384">
    <property type="entry name" value="Homodimeric domain of signal transducing histidine kinase"/>
    <property type="match status" value="1"/>
</dbReference>
<dbReference type="EMBL" id="SJPL01000001">
    <property type="protein sequence ID" value="TWT69632.1"/>
    <property type="molecule type" value="Genomic_DNA"/>
</dbReference>
<dbReference type="SMART" id="SM00387">
    <property type="entry name" value="HATPase_c"/>
    <property type="match status" value="1"/>
</dbReference>
<keyword evidence="6" id="KW-0597">Phosphoprotein</keyword>